<dbReference type="PANTHER" id="PTHR46233">
    <property type="entry name" value="HYDROXYACYLGLUTATHIONE HYDROLASE GLOC"/>
    <property type="match status" value="1"/>
</dbReference>
<organism evidence="6 7">
    <name type="scientific">Tepidibacter hydrothermalis</name>
    <dbReference type="NCBI Taxonomy" id="3036126"/>
    <lineage>
        <taxon>Bacteria</taxon>
        <taxon>Bacillati</taxon>
        <taxon>Bacillota</taxon>
        <taxon>Clostridia</taxon>
        <taxon>Peptostreptococcales</taxon>
        <taxon>Peptostreptococcaceae</taxon>
        <taxon>Tepidibacter</taxon>
    </lineage>
</organism>
<evidence type="ECO:0000256" key="4">
    <source>
        <dbReference type="ARBA" id="ARBA00022833"/>
    </source>
</evidence>
<evidence type="ECO:0000313" key="7">
    <source>
        <dbReference type="Proteomes" id="UP001222800"/>
    </source>
</evidence>
<gene>
    <name evidence="6" type="ORF">P4S50_12760</name>
</gene>
<evidence type="ECO:0000256" key="1">
    <source>
        <dbReference type="ARBA" id="ARBA00001947"/>
    </source>
</evidence>
<accession>A0ABY8EEV3</accession>
<feature type="domain" description="Metallo-beta-lactamase" evidence="5">
    <location>
        <begin position="12"/>
        <end position="187"/>
    </location>
</feature>
<proteinExistence type="predicted"/>
<dbReference type="PANTHER" id="PTHR46233:SF3">
    <property type="entry name" value="HYDROXYACYLGLUTATHIONE HYDROLASE GLOC"/>
    <property type="match status" value="1"/>
</dbReference>
<dbReference type="Gene3D" id="3.60.15.10">
    <property type="entry name" value="Ribonuclease Z/Hydroxyacylglutathione hydrolase-like"/>
    <property type="match status" value="1"/>
</dbReference>
<sequence length="205" mass="22272">MFLEKVVAGVYGVNCYILGDIETKKCAVIDPGGACDEILHIVNKNGFNLEYIILTHGHADHIGAVEEIKEKTGANVLAHKEEQIVLSNSQNNLTYMMGGSIEIEADRYLSDGQTVELGNLKLQIIHTPGHTPGGMCIKVNDSLFAGDTLFRSSIGRTDLFGGDYDKIIESVNRLAKLDDNLKVFPGHGPASTIGTEKLNNPYIKS</sequence>
<evidence type="ECO:0000256" key="2">
    <source>
        <dbReference type="ARBA" id="ARBA00022723"/>
    </source>
</evidence>
<protein>
    <submittedName>
        <fullName evidence="6">MBL fold metallo-hydrolase</fullName>
    </submittedName>
</protein>
<dbReference type="InterPro" id="IPR036866">
    <property type="entry name" value="RibonucZ/Hydroxyglut_hydro"/>
</dbReference>
<keyword evidence="7" id="KW-1185">Reference proteome</keyword>
<dbReference type="InterPro" id="IPR001279">
    <property type="entry name" value="Metallo-B-lactamas"/>
</dbReference>
<dbReference type="Proteomes" id="UP001222800">
    <property type="component" value="Chromosome"/>
</dbReference>
<keyword evidence="3" id="KW-0378">Hydrolase</keyword>
<reference evidence="6 7" key="1">
    <citation type="submission" date="2023-03" db="EMBL/GenBank/DDBJ databases">
        <title>Complete genome sequence of Tepidibacter sp. SWIR-1, isolated from a deep-sea hydrothermal vent.</title>
        <authorList>
            <person name="Li X."/>
        </authorList>
    </citation>
    <scope>NUCLEOTIDE SEQUENCE [LARGE SCALE GENOMIC DNA]</scope>
    <source>
        <strain evidence="6 7">SWIR-1</strain>
    </source>
</reference>
<evidence type="ECO:0000259" key="5">
    <source>
        <dbReference type="SMART" id="SM00849"/>
    </source>
</evidence>
<keyword evidence="4" id="KW-0862">Zinc</keyword>
<evidence type="ECO:0000313" key="6">
    <source>
        <dbReference type="EMBL" id="WFD09253.1"/>
    </source>
</evidence>
<dbReference type="EMBL" id="CP120733">
    <property type="protein sequence ID" value="WFD09253.1"/>
    <property type="molecule type" value="Genomic_DNA"/>
</dbReference>
<comment type="cofactor">
    <cofactor evidence="1">
        <name>Zn(2+)</name>
        <dbReference type="ChEBI" id="CHEBI:29105"/>
    </cofactor>
</comment>
<evidence type="ECO:0000256" key="3">
    <source>
        <dbReference type="ARBA" id="ARBA00022801"/>
    </source>
</evidence>
<dbReference type="CDD" id="cd06262">
    <property type="entry name" value="metallo-hydrolase-like_MBL-fold"/>
    <property type="match status" value="1"/>
</dbReference>
<name>A0ABY8EEV3_9FIRM</name>
<dbReference type="Pfam" id="PF00753">
    <property type="entry name" value="Lactamase_B"/>
    <property type="match status" value="1"/>
</dbReference>
<dbReference type="InterPro" id="IPR051453">
    <property type="entry name" value="MBL_Glyoxalase_II"/>
</dbReference>
<keyword evidence="2" id="KW-0479">Metal-binding</keyword>
<dbReference type="SUPFAM" id="SSF56281">
    <property type="entry name" value="Metallo-hydrolase/oxidoreductase"/>
    <property type="match status" value="1"/>
</dbReference>
<dbReference type="SMART" id="SM00849">
    <property type="entry name" value="Lactamase_B"/>
    <property type="match status" value="1"/>
</dbReference>
<dbReference type="RefSeq" id="WP_277731176.1">
    <property type="nucleotide sequence ID" value="NZ_CP120733.1"/>
</dbReference>